<feature type="transmembrane region" description="Helical" evidence="1">
    <location>
        <begin position="5"/>
        <end position="25"/>
    </location>
</feature>
<feature type="transmembrane region" description="Helical" evidence="1">
    <location>
        <begin position="56"/>
        <end position="73"/>
    </location>
</feature>
<dbReference type="AlphaFoldDB" id="A0A9W7L2X5"/>
<name>A0A9W7L2X5_9STRA</name>
<feature type="transmembrane region" description="Helical" evidence="1">
    <location>
        <begin position="80"/>
        <end position="97"/>
    </location>
</feature>
<keyword evidence="1" id="KW-0812">Transmembrane</keyword>
<reference evidence="3" key="1">
    <citation type="journal article" date="2023" name="Commun. Biol.">
        <title>Genome analysis of Parmales, the sister group of diatoms, reveals the evolutionary specialization of diatoms from phago-mixotrophs to photoautotrophs.</title>
        <authorList>
            <person name="Ban H."/>
            <person name="Sato S."/>
            <person name="Yoshikawa S."/>
            <person name="Yamada K."/>
            <person name="Nakamura Y."/>
            <person name="Ichinomiya M."/>
            <person name="Sato N."/>
            <person name="Blanc-Mathieu R."/>
            <person name="Endo H."/>
            <person name="Kuwata A."/>
            <person name="Ogata H."/>
        </authorList>
    </citation>
    <scope>NUCLEOTIDE SEQUENCE [LARGE SCALE GENOMIC DNA]</scope>
</reference>
<organism evidence="2 3">
    <name type="scientific">Triparma columacea</name>
    <dbReference type="NCBI Taxonomy" id="722753"/>
    <lineage>
        <taxon>Eukaryota</taxon>
        <taxon>Sar</taxon>
        <taxon>Stramenopiles</taxon>
        <taxon>Ochrophyta</taxon>
        <taxon>Bolidophyceae</taxon>
        <taxon>Parmales</taxon>
        <taxon>Triparmaceae</taxon>
        <taxon>Triparma</taxon>
    </lineage>
</organism>
<dbReference type="Proteomes" id="UP001165065">
    <property type="component" value="Unassembled WGS sequence"/>
</dbReference>
<proteinExistence type="predicted"/>
<gene>
    <name evidence="2" type="ORF">TrCOL_g10276</name>
</gene>
<dbReference type="EMBL" id="BRYA01000635">
    <property type="protein sequence ID" value="GMI26805.1"/>
    <property type="molecule type" value="Genomic_DNA"/>
</dbReference>
<dbReference type="OrthoDB" id="198128at2759"/>
<protein>
    <submittedName>
        <fullName evidence="2">Uncharacterized protein</fullName>
    </submittedName>
</protein>
<keyword evidence="1" id="KW-1133">Transmembrane helix</keyword>
<evidence type="ECO:0000313" key="3">
    <source>
        <dbReference type="Proteomes" id="UP001165065"/>
    </source>
</evidence>
<sequence length="179" mass="19491">MLRSIYPIAMVALGVMEFVNAAIALSSPTDVLPTMLFVGADTPAGDTHVVRNLMRIWAFVLIGLGATRIAAAARPNSKATWVMNLLLHVYEMFFWWSEALEPNTSAKIFSMQGYTPDPNIPDFQNILRSLSTGKISDPLIFVLLLAVPGLVGLILLNFPTADDSSSNKKGKKGKKGKKN</sequence>
<accession>A0A9W7L2X5</accession>
<keyword evidence="1" id="KW-0472">Membrane</keyword>
<evidence type="ECO:0000256" key="1">
    <source>
        <dbReference type="SAM" id="Phobius"/>
    </source>
</evidence>
<comment type="caution">
    <text evidence="2">The sequence shown here is derived from an EMBL/GenBank/DDBJ whole genome shotgun (WGS) entry which is preliminary data.</text>
</comment>
<feature type="transmembrane region" description="Helical" evidence="1">
    <location>
        <begin position="139"/>
        <end position="158"/>
    </location>
</feature>
<keyword evidence="3" id="KW-1185">Reference proteome</keyword>
<evidence type="ECO:0000313" key="2">
    <source>
        <dbReference type="EMBL" id="GMI26805.1"/>
    </source>
</evidence>